<protein>
    <recommendedName>
        <fullName evidence="2">Pyridoxal phosphate homeostasis protein</fullName>
        <shortName evidence="2">PLP homeostasis protein</shortName>
    </recommendedName>
</protein>
<reference evidence="6 7" key="1">
    <citation type="journal article" date="2018" name="Nat. Biotechnol.">
        <title>A standardized bacterial taxonomy based on genome phylogeny substantially revises the tree of life.</title>
        <authorList>
            <person name="Parks D.H."/>
            <person name="Chuvochina M."/>
            <person name="Waite D.W."/>
            <person name="Rinke C."/>
            <person name="Skarshewski A."/>
            <person name="Chaumeil P.A."/>
            <person name="Hugenholtz P."/>
        </authorList>
    </citation>
    <scope>NUCLEOTIDE SEQUENCE [LARGE SCALE GENOMIC DNA]</scope>
    <source>
        <strain evidence="6">UBA8844</strain>
    </source>
</reference>
<evidence type="ECO:0000313" key="7">
    <source>
        <dbReference type="Proteomes" id="UP000264071"/>
    </source>
</evidence>
<evidence type="ECO:0000256" key="3">
    <source>
        <dbReference type="PIRSR" id="PIRSR004848-1"/>
    </source>
</evidence>
<evidence type="ECO:0000313" key="6">
    <source>
        <dbReference type="EMBL" id="HCT56234.1"/>
    </source>
</evidence>
<dbReference type="Proteomes" id="UP000264071">
    <property type="component" value="Unassembled WGS sequence"/>
</dbReference>
<proteinExistence type="inferred from homology"/>
<dbReference type="FunFam" id="3.20.20.10:FF:000018">
    <property type="entry name" value="Pyridoxal phosphate homeostasis protein"/>
    <property type="match status" value="1"/>
</dbReference>
<evidence type="ECO:0000256" key="4">
    <source>
        <dbReference type="RuleBase" id="RU004514"/>
    </source>
</evidence>
<dbReference type="SUPFAM" id="SSF51419">
    <property type="entry name" value="PLP-binding barrel"/>
    <property type="match status" value="1"/>
</dbReference>
<dbReference type="GO" id="GO:0030170">
    <property type="term" value="F:pyridoxal phosphate binding"/>
    <property type="evidence" value="ECO:0007669"/>
    <property type="project" value="UniProtKB-UniRule"/>
</dbReference>
<dbReference type="PIRSF" id="PIRSF004848">
    <property type="entry name" value="YBL036c_PLPDEIII"/>
    <property type="match status" value="1"/>
</dbReference>
<dbReference type="PANTHER" id="PTHR10146">
    <property type="entry name" value="PROLINE SYNTHETASE CO-TRANSCRIBED BACTERIAL HOMOLOG PROTEIN"/>
    <property type="match status" value="1"/>
</dbReference>
<dbReference type="InterPro" id="IPR001608">
    <property type="entry name" value="Ala_racemase_N"/>
</dbReference>
<dbReference type="PANTHER" id="PTHR10146:SF14">
    <property type="entry name" value="PYRIDOXAL PHOSPHATE HOMEOSTASIS PROTEIN"/>
    <property type="match status" value="1"/>
</dbReference>
<dbReference type="EMBL" id="DPIY01000004">
    <property type="protein sequence ID" value="HCT56234.1"/>
    <property type="molecule type" value="Genomic_DNA"/>
</dbReference>
<dbReference type="Gene3D" id="3.20.20.10">
    <property type="entry name" value="Alanine racemase"/>
    <property type="match status" value="1"/>
</dbReference>
<comment type="function">
    <text evidence="2">Pyridoxal 5'-phosphate (PLP)-binding protein, which is involved in PLP homeostasis.</text>
</comment>
<feature type="domain" description="Alanine racemase N-terminal" evidence="5">
    <location>
        <begin position="21"/>
        <end position="233"/>
    </location>
</feature>
<comment type="caution">
    <text evidence="6">The sequence shown here is derived from an EMBL/GenBank/DDBJ whole genome shotgun (WGS) entry which is preliminary data.</text>
</comment>
<keyword evidence="1 2" id="KW-0663">Pyridoxal phosphate</keyword>
<organism evidence="6 7">
    <name type="scientific">Gemmatimonas aurantiaca</name>
    <dbReference type="NCBI Taxonomy" id="173480"/>
    <lineage>
        <taxon>Bacteria</taxon>
        <taxon>Pseudomonadati</taxon>
        <taxon>Gemmatimonadota</taxon>
        <taxon>Gemmatimonadia</taxon>
        <taxon>Gemmatimonadales</taxon>
        <taxon>Gemmatimonadaceae</taxon>
        <taxon>Gemmatimonas</taxon>
    </lineage>
</organism>
<dbReference type="CDD" id="cd00635">
    <property type="entry name" value="PLPDE_III_YBL036c_like"/>
    <property type="match status" value="1"/>
</dbReference>
<accession>A0A3D4V605</accession>
<evidence type="ECO:0000259" key="5">
    <source>
        <dbReference type="Pfam" id="PF01168"/>
    </source>
</evidence>
<comment type="cofactor">
    <cofactor evidence="3">
        <name>pyridoxal 5'-phosphate</name>
        <dbReference type="ChEBI" id="CHEBI:597326"/>
    </cofactor>
</comment>
<dbReference type="InterPro" id="IPR029066">
    <property type="entry name" value="PLP-binding_barrel"/>
</dbReference>
<evidence type="ECO:0000256" key="1">
    <source>
        <dbReference type="ARBA" id="ARBA00022898"/>
    </source>
</evidence>
<dbReference type="NCBIfam" id="TIGR00044">
    <property type="entry name" value="YggS family pyridoxal phosphate-dependent enzyme"/>
    <property type="match status" value="1"/>
</dbReference>
<comment type="similarity">
    <text evidence="2 4">Belongs to the pyridoxal phosphate-binding protein YggS/PROSC family.</text>
</comment>
<evidence type="ECO:0000256" key="2">
    <source>
        <dbReference type="HAMAP-Rule" id="MF_02087"/>
    </source>
</evidence>
<dbReference type="InterPro" id="IPR011078">
    <property type="entry name" value="PyrdxlP_homeostasis"/>
</dbReference>
<sequence>MPISGHMPVAVDHVRETVSEVRSRIAAARSRGGHGQEVTLVAVTKTHGPDAVEAAYAAGVLDVGENKVQEAEGKMAQVAVPVRWHLIGHLQRNKARSALRFDLVHSMDSERLAAALHDEAVKAARSLDVLLQVNVSGEDSKGGVALADVPALADRLHALGTLRVRGVMTMAPFEAAEATLRTVFAGARTARVALQQAGHPAEWLSMGMSGDYEIAVEEGATHVRLGTVLFGSRT</sequence>
<feature type="modified residue" description="N6-(pyridoxal phosphate)lysine" evidence="2 3">
    <location>
        <position position="45"/>
    </location>
</feature>
<dbReference type="HAMAP" id="MF_02087">
    <property type="entry name" value="PLP_homeostasis"/>
    <property type="match status" value="1"/>
</dbReference>
<dbReference type="AlphaFoldDB" id="A0A3D4V605"/>
<gene>
    <name evidence="6" type="ORF">DGD08_03370</name>
</gene>
<dbReference type="Pfam" id="PF01168">
    <property type="entry name" value="Ala_racemase_N"/>
    <property type="match status" value="1"/>
</dbReference>
<name>A0A3D4V605_9BACT</name>